<dbReference type="SUPFAM" id="SSF48600">
    <property type="entry name" value="Chorismate mutase II"/>
    <property type="match status" value="1"/>
</dbReference>
<evidence type="ECO:0000256" key="6">
    <source>
        <dbReference type="ARBA" id="ARBA00013147"/>
    </source>
</evidence>
<evidence type="ECO:0000256" key="14">
    <source>
        <dbReference type="ARBA" id="ARBA00023268"/>
    </source>
</evidence>
<dbReference type="GO" id="GO:0004106">
    <property type="term" value="F:chorismate mutase activity"/>
    <property type="evidence" value="ECO:0007669"/>
    <property type="project" value="UniProtKB-EC"/>
</dbReference>
<dbReference type="SUPFAM" id="SSF55021">
    <property type="entry name" value="ACT-like"/>
    <property type="match status" value="1"/>
</dbReference>
<evidence type="ECO:0000256" key="9">
    <source>
        <dbReference type="ARBA" id="ARBA00022605"/>
    </source>
</evidence>
<dbReference type="UniPathway" id="UPA00121">
    <property type="reaction ID" value="UER00345"/>
</dbReference>
<feature type="domain" description="Prephenate dehydratase" evidence="19">
    <location>
        <begin position="90"/>
        <end position="265"/>
    </location>
</feature>
<evidence type="ECO:0000256" key="16">
    <source>
        <dbReference type="ARBA" id="ARBA00031520"/>
    </source>
</evidence>
<evidence type="ECO:0000256" key="11">
    <source>
        <dbReference type="ARBA" id="ARBA00023222"/>
    </source>
</evidence>
<evidence type="ECO:0000256" key="8">
    <source>
        <dbReference type="ARBA" id="ARBA00022490"/>
    </source>
</evidence>
<comment type="catalytic activity">
    <reaction evidence="17">
        <text>prephenate + H(+) = 3-phenylpyruvate + CO2 + H2O</text>
        <dbReference type="Rhea" id="RHEA:21648"/>
        <dbReference type="ChEBI" id="CHEBI:15377"/>
        <dbReference type="ChEBI" id="CHEBI:15378"/>
        <dbReference type="ChEBI" id="CHEBI:16526"/>
        <dbReference type="ChEBI" id="CHEBI:18005"/>
        <dbReference type="ChEBI" id="CHEBI:29934"/>
        <dbReference type="EC" id="4.2.1.51"/>
    </reaction>
</comment>
<dbReference type="GO" id="GO:0004664">
    <property type="term" value="F:prephenate dehydratase activity"/>
    <property type="evidence" value="ECO:0007669"/>
    <property type="project" value="UniProtKB-EC"/>
</dbReference>
<dbReference type="SMART" id="SM00830">
    <property type="entry name" value="CM_2"/>
    <property type="match status" value="1"/>
</dbReference>
<dbReference type="CDD" id="cd13630">
    <property type="entry name" value="PBP2_PDT_1"/>
    <property type="match status" value="1"/>
</dbReference>
<dbReference type="Gene3D" id="3.40.190.10">
    <property type="entry name" value="Periplasmic binding protein-like II"/>
    <property type="match status" value="2"/>
</dbReference>
<dbReference type="InterPro" id="IPR001086">
    <property type="entry name" value="Preph_deHydtase"/>
</dbReference>
<dbReference type="PANTHER" id="PTHR21022:SF19">
    <property type="entry name" value="PREPHENATE DEHYDRATASE-RELATED"/>
    <property type="match status" value="1"/>
</dbReference>
<organism evidence="21">
    <name type="scientific">marine metagenome</name>
    <dbReference type="NCBI Taxonomy" id="408172"/>
    <lineage>
        <taxon>unclassified sequences</taxon>
        <taxon>metagenomes</taxon>
        <taxon>ecological metagenomes</taxon>
    </lineage>
</organism>
<dbReference type="Pfam" id="PF00800">
    <property type="entry name" value="PDT"/>
    <property type="match status" value="1"/>
</dbReference>
<dbReference type="InterPro" id="IPR036263">
    <property type="entry name" value="Chorismate_II_sf"/>
</dbReference>
<dbReference type="EC" id="4.2.1.51" evidence="6"/>
<dbReference type="InterPro" id="IPR036979">
    <property type="entry name" value="CM_dom_sf"/>
</dbReference>
<dbReference type="PROSITE" id="PS51168">
    <property type="entry name" value="CHORISMATE_MUT_2"/>
    <property type="match status" value="1"/>
</dbReference>
<dbReference type="AlphaFoldDB" id="A0A382I0T1"/>
<dbReference type="EMBL" id="UINC01064522">
    <property type="protein sequence ID" value="SVB93274.1"/>
    <property type="molecule type" value="Genomic_DNA"/>
</dbReference>
<evidence type="ECO:0000256" key="4">
    <source>
        <dbReference type="ARBA" id="ARBA00004741"/>
    </source>
</evidence>
<protein>
    <recommendedName>
        <fullName evidence="7">Bifunctional chorismate mutase/prephenate dehydratase</fullName>
        <ecNumber evidence="6">4.2.1.51</ecNumber>
    </recommendedName>
    <alternativeName>
        <fullName evidence="16">Chorismate mutase-prephenate dehydratase</fullName>
    </alternativeName>
    <alternativeName>
        <fullName evidence="15">p-protein</fullName>
    </alternativeName>
</protein>
<evidence type="ECO:0000256" key="13">
    <source>
        <dbReference type="ARBA" id="ARBA00023239"/>
    </source>
</evidence>
<dbReference type="PANTHER" id="PTHR21022">
    <property type="entry name" value="PREPHENATE DEHYDRATASE P PROTEIN"/>
    <property type="match status" value="1"/>
</dbReference>
<dbReference type="InterPro" id="IPR008242">
    <property type="entry name" value="Chor_mutase/pphenate_deHydtase"/>
</dbReference>
<dbReference type="NCBIfam" id="NF008865">
    <property type="entry name" value="PRK11898.1"/>
    <property type="match status" value="1"/>
</dbReference>
<dbReference type="GO" id="GO:0005737">
    <property type="term" value="C:cytoplasm"/>
    <property type="evidence" value="ECO:0007669"/>
    <property type="project" value="UniProtKB-SubCell"/>
</dbReference>
<name>A0A382I0T1_9ZZZZ</name>
<comment type="pathway">
    <text evidence="4">Amino-acid biosynthesis; L-phenylalanine biosynthesis; phenylpyruvate from prephenate: step 1/1.</text>
</comment>
<evidence type="ECO:0000256" key="15">
    <source>
        <dbReference type="ARBA" id="ARBA00031175"/>
    </source>
</evidence>
<keyword evidence="8" id="KW-0963">Cytoplasm</keyword>
<comment type="subcellular location">
    <subcellularLocation>
        <location evidence="3">Cytoplasm</location>
    </subcellularLocation>
</comment>
<comment type="function">
    <text evidence="2">Catalyzes the Claisen rearrangement of chorismate to prephenate and the decarboxylation/dehydration of prephenate to phenylpyruvate.</text>
</comment>
<dbReference type="Pfam" id="PF01842">
    <property type="entry name" value="ACT"/>
    <property type="match status" value="1"/>
</dbReference>
<dbReference type="FunFam" id="3.40.190.10:FF:000034">
    <property type="entry name" value="Chorismate mutase/prephenate dehydratase"/>
    <property type="match status" value="1"/>
</dbReference>
<evidence type="ECO:0000259" key="20">
    <source>
        <dbReference type="PROSITE" id="PS51671"/>
    </source>
</evidence>
<evidence type="ECO:0000256" key="1">
    <source>
        <dbReference type="ARBA" id="ARBA00000824"/>
    </source>
</evidence>
<dbReference type="PROSITE" id="PS00857">
    <property type="entry name" value="PREPHENATE_DEHYDR_1"/>
    <property type="match status" value="1"/>
</dbReference>
<dbReference type="Gene3D" id="3.30.70.260">
    <property type="match status" value="1"/>
</dbReference>
<comment type="catalytic activity">
    <reaction evidence="1">
        <text>chorismate = prephenate</text>
        <dbReference type="Rhea" id="RHEA:13897"/>
        <dbReference type="ChEBI" id="CHEBI:29748"/>
        <dbReference type="ChEBI" id="CHEBI:29934"/>
        <dbReference type="EC" id="5.4.99.5"/>
    </reaction>
</comment>
<dbReference type="GO" id="GO:0009094">
    <property type="term" value="P:L-phenylalanine biosynthetic process"/>
    <property type="evidence" value="ECO:0007669"/>
    <property type="project" value="UniProtKB-UniPathway"/>
</dbReference>
<proteinExistence type="predicted"/>
<evidence type="ECO:0000313" key="21">
    <source>
        <dbReference type="EMBL" id="SVB93274.1"/>
    </source>
</evidence>
<dbReference type="PROSITE" id="PS51671">
    <property type="entry name" value="ACT"/>
    <property type="match status" value="1"/>
</dbReference>
<evidence type="ECO:0000256" key="17">
    <source>
        <dbReference type="ARBA" id="ARBA00047848"/>
    </source>
</evidence>
<comment type="pathway">
    <text evidence="5">Metabolic intermediate biosynthesis; prephenate biosynthesis; prephenate from chorismate: step 1/1.</text>
</comment>
<evidence type="ECO:0000256" key="10">
    <source>
        <dbReference type="ARBA" id="ARBA00023141"/>
    </source>
</evidence>
<keyword evidence="13" id="KW-0456">Lyase</keyword>
<evidence type="ECO:0000259" key="18">
    <source>
        <dbReference type="PROSITE" id="PS51168"/>
    </source>
</evidence>
<dbReference type="PROSITE" id="PS51171">
    <property type="entry name" value="PREPHENATE_DEHYDR_3"/>
    <property type="match status" value="1"/>
</dbReference>
<keyword evidence="12" id="KW-0413">Isomerase</keyword>
<evidence type="ECO:0000256" key="12">
    <source>
        <dbReference type="ARBA" id="ARBA00023235"/>
    </source>
</evidence>
<sequence length="357" mass="40652">MAKIRDIRNSIDQIDDQLLKLINRRGELAIKIGREKSRKNSSKHFHVPHRENSIIERITHNSNGPLPDESLRSVFREIFSATLALEKPLRIGFLGPETTFSHQAAIKQFGHSSKFIASPNIESIFRQVEKDECDYGVVPIENSIEGVINLTLDCFVDSPLLICDEIKSTISLYLLSKAKDRKKVKTIYSHPQPLGQCRQWLNHNLPNIKQIPTSSTASAANMIAKKPTCAAIAGKLAAEVYDLNILAENIQDRVENHTRFLIIGKDESKKVKQNKTSIMFSIRDEAGSLLKVLQLFALNKINLTKIQSRPLRDRPWEYLFYVDLEGHIQDSAIKKSIERLEKMCLFLRLLGSYPRKV</sequence>
<evidence type="ECO:0000256" key="3">
    <source>
        <dbReference type="ARBA" id="ARBA00004496"/>
    </source>
</evidence>
<keyword evidence="11" id="KW-0584">Phenylalanine biosynthesis</keyword>
<feature type="domain" description="ACT" evidence="20">
    <location>
        <begin position="277"/>
        <end position="354"/>
    </location>
</feature>
<dbReference type="GO" id="GO:0046417">
    <property type="term" value="P:chorismate metabolic process"/>
    <property type="evidence" value="ECO:0007669"/>
    <property type="project" value="InterPro"/>
</dbReference>
<dbReference type="FunFam" id="3.40.190.10:FF:000029">
    <property type="entry name" value="Chorismate mutase/Prephenate dehydratase"/>
    <property type="match status" value="1"/>
</dbReference>
<reference evidence="21" key="1">
    <citation type="submission" date="2018-05" db="EMBL/GenBank/DDBJ databases">
        <authorList>
            <person name="Lanie J.A."/>
            <person name="Ng W.-L."/>
            <person name="Kazmierczak K.M."/>
            <person name="Andrzejewski T.M."/>
            <person name="Davidsen T.M."/>
            <person name="Wayne K.J."/>
            <person name="Tettelin H."/>
            <person name="Glass J.I."/>
            <person name="Rusch D."/>
            <person name="Podicherti R."/>
            <person name="Tsui H.-C.T."/>
            <person name="Winkler M.E."/>
        </authorList>
    </citation>
    <scope>NUCLEOTIDE SEQUENCE</scope>
</reference>
<evidence type="ECO:0000256" key="2">
    <source>
        <dbReference type="ARBA" id="ARBA00002364"/>
    </source>
</evidence>
<dbReference type="InterPro" id="IPR018528">
    <property type="entry name" value="Preph_deHydtase_CS"/>
</dbReference>
<dbReference type="UniPathway" id="UPA00120">
    <property type="reaction ID" value="UER00203"/>
</dbReference>
<evidence type="ECO:0000256" key="7">
    <source>
        <dbReference type="ARBA" id="ARBA00014401"/>
    </source>
</evidence>
<gene>
    <name evidence="21" type="ORF">METZ01_LOCUS246128</name>
</gene>
<keyword evidence="9" id="KW-0028">Amino-acid biosynthesis</keyword>
<dbReference type="InterPro" id="IPR002912">
    <property type="entry name" value="ACT_dom"/>
</dbReference>
<dbReference type="CDD" id="cd04905">
    <property type="entry name" value="ACT_CM-PDT"/>
    <property type="match status" value="1"/>
</dbReference>
<dbReference type="InterPro" id="IPR002701">
    <property type="entry name" value="CM_II_prokaryot"/>
</dbReference>
<keyword evidence="10" id="KW-0057">Aromatic amino acid biosynthesis</keyword>
<evidence type="ECO:0000256" key="5">
    <source>
        <dbReference type="ARBA" id="ARBA00004817"/>
    </source>
</evidence>
<dbReference type="SUPFAM" id="SSF53850">
    <property type="entry name" value="Periplasmic binding protein-like II"/>
    <property type="match status" value="1"/>
</dbReference>
<dbReference type="Gene3D" id="1.20.59.10">
    <property type="entry name" value="Chorismate mutase"/>
    <property type="match status" value="1"/>
</dbReference>
<feature type="domain" description="Chorismate mutase" evidence="18">
    <location>
        <begin position="1"/>
        <end position="90"/>
    </location>
</feature>
<dbReference type="InterPro" id="IPR045865">
    <property type="entry name" value="ACT-like_dom_sf"/>
</dbReference>
<keyword evidence="14" id="KW-0511">Multifunctional enzyme</keyword>
<dbReference type="FunFam" id="3.30.70.260:FF:000012">
    <property type="entry name" value="Prephenate dehydratase"/>
    <property type="match status" value="1"/>
</dbReference>
<evidence type="ECO:0000259" key="19">
    <source>
        <dbReference type="PROSITE" id="PS51171"/>
    </source>
</evidence>
<accession>A0A382I0T1</accession>
<dbReference type="PIRSF" id="PIRSF001500">
    <property type="entry name" value="Chor_mut_pdt_Ppr"/>
    <property type="match status" value="1"/>
</dbReference>
<dbReference type="Pfam" id="PF01817">
    <property type="entry name" value="CM_2"/>
    <property type="match status" value="1"/>
</dbReference>